<dbReference type="PRINTS" id="PR00385">
    <property type="entry name" value="P450"/>
</dbReference>
<evidence type="ECO:0000313" key="13">
    <source>
        <dbReference type="Proteomes" id="UP000886520"/>
    </source>
</evidence>
<evidence type="ECO:0000256" key="2">
    <source>
        <dbReference type="ARBA" id="ARBA00010617"/>
    </source>
</evidence>
<keyword evidence="9 10" id="KW-0349">Heme</keyword>
<sequence>MSSATTTTNVESSNMYQFTVMVLLETKMQAKTVDVNGQLKSDRHRHCHFHRPFSSLSTGMDATEFGFLAICLFLGCAVVQQIVYLFKKQHLPGPLFVFPFLGTALSLVREPTKYWEDQALLAKSSGLSCNFIFGKFIVFIRDSELSQRVFSNVKSDGFHLIGHPFGSKLFGDINLIFMLGEAHKNLRRRLAPLFTHKALETYIMIQERTIRAHIERWLAFSGSSSMPLTLRILCRDLNLETSQNVFAGPYLTPDMKEQFTRDYTTFNNGVMALPLDFPGCMYNKAKHAVSRLVLVLTECARQSKKRMSQGEEPECLLDFWTKEIIREIKEAEDAHLAPPPHSSDKEIGHHVFDFLFAAQDASTSSLVWAVTLLESHPKVLEKVRAEQSMFSAPFSPEKLRNMKYTAMVVKEVLRYRPPATLVPHIAGVDIRITDTYTIPKGSIVFPSLLESSFQGFTDPHTFDPDRFSPERLEDQRYKRNWLVFGAGPHQCLGQRYAKSQLTLFTALFTSMVEFTRVPTLGQDELVYTPTIAPKDHGL</sequence>
<dbReference type="PANTHER" id="PTHR24286:SF228">
    <property type="entry name" value="C-22 STEROL DESATURASE ERG5"/>
    <property type="match status" value="1"/>
</dbReference>
<evidence type="ECO:0000256" key="5">
    <source>
        <dbReference type="ARBA" id="ARBA00023004"/>
    </source>
</evidence>
<evidence type="ECO:0000256" key="8">
    <source>
        <dbReference type="ARBA" id="ARBA00047463"/>
    </source>
</evidence>
<reference evidence="12" key="1">
    <citation type="submission" date="2021-01" db="EMBL/GenBank/DDBJ databases">
        <title>Adiantum capillus-veneris genome.</title>
        <authorList>
            <person name="Fang Y."/>
            <person name="Liao Q."/>
        </authorList>
    </citation>
    <scope>NUCLEOTIDE SEQUENCE</scope>
    <source>
        <strain evidence="12">H3</strain>
        <tissue evidence="12">Leaf</tissue>
    </source>
</reference>
<dbReference type="PROSITE" id="PS00086">
    <property type="entry name" value="CYTOCHROME_P450"/>
    <property type="match status" value="1"/>
</dbReference>
<dbReference type="GO" id="GO:0005506">
    <property type="term" value="F:iron ion binding"/>
    <property type="evidence" value="ECO:0007669"/>
    <property type="project" value="InterPro"/>
</dbReference>
<comment type="caution">
    <text evidence="12">The sequence shown here is derived from an EMBL/GenBank/DDBJ whole genome shotgun (WGS) entry which is preliminary data.</text>
</comment>
<feature type="transmembrane region" description="Helical" evidence="11">
    <location>
        <begin position="65"/>
        <end position="85"/>
    </location>
</feature>
<dbReference type="AlphaFoldDB" id="A0A9D4V7K8"/>
<dbReference type="FunFam" id="1.10.630.10:FF:000021">
    <property type="entry name" value="Cytochrome P450 61"/>
    <property type="match status" value="1"/>
</dbReference>
<dbReference type="EMBL" id="JABFUD020000004">
    <property type="protein sequence ID" value="KAI5080721.1"/>
    <property type="molecule type" value="Genomic_DNA"/>
</dbReference>
<keyword evidence="11" id="KW-0812">Transmembrane</keyword>
<dbReference type="GO" id="GO:0004497">
    <property type="term" value="F:monooxygenase activity"/>
    <property type="evidence" value="ECO:0007669"/>
    <property type="project" value="UniProtKB-KW"/>
</dbReference>
<keyword evidence="3 9" id="KW-0479">Metal-binding</keyword>
<organism evidence="12 13">
    <name type="scientific">Adiantum capillus-veneris</name>
    <name type="common">Maidenhair fern</name>
    <dbReference type="NCBI Taxonomy" id="13818"/>
    <lineage>
        <taxon>Eukaryota</taxon>
        <taxon>Viridiplantae</taxon>
        <taxon>Streptophyta</taxon>
        <taxon>Embryophyta</taxon>
        <taxon>Tracheophyta</taxon>
        <taxon>Polypodiopsida</taxon>
        <taxon>Polypodiidae</taxon>
        <taxon>Polypodiales</taxon>
        <taxon>Pteridineae</taxon>
        <taxon>Pteridaceae</taxon>
        <taxon>Vittarioideae</taxon>
        <taxon>Adiantum</taxon>
    </lineage>
</organism>
<dbReference type="InterPro" id="IPR001128">
    <property type="entry name" value="Cyt_P450"/>
</dbReference>
<dbReference type="Gene3D" id="1.10.630.10">
    <property type="entry name" value="Cytochrome P450"/>
    <property type="match status" value="1"/>
</dbReference>
<feature type="binding site" description="axial binding residue" evidence="9">
    <location>
        <position position="491"/>
    </location>
    <ligand>
        <name>heme</name>
        <dbReference type="ChEBI" id="CHEBI:30413"/>
    </ligand>
    <ligandPart>
        <name>Fe</name>
        <dbReference type="ChEBI" id="CHEBI:18248"/>
    </ligandPart>
</feature>
<protein>
    <recommendedName>
        <fullName evidence="6">sterol 22-desaturase</fullName>
        <ecNumber evidence="6">1.14.19.41</ecNumber>
    </recommendedName>
    <alternativeName>
        <fullName evidence="7">C-22 sterol desaturase</fullName>
    </alternativeName>
</protein>
<evidence type="ECO:0000256" key="7">
    <source>
        <dbReference type="ARBA" id="ARBA00041546"/>
    </source>
</evidence>
<evidence type="ECO:0000256" key="1">
    <source>
        <dbReference type="ARBA" id="ARBA00001971"/>
    </source>
</evidence>
<feature type="non-terminal residue" evidence="12">
    <location>
        <position position="1"/>
    </location>
</feature>
<comment type="similarity">
    <text evidence="2 10">Belongs to the cytochrome P450 family.</text>
</comment>
<evidence type="ECO:0000313" key="12">
    <source>
        <dbReference type="EMBL" id="KAI5080721.1"/>
    </source>
</evidence>
<dbReference type="InterPro" id="IPR017972">
    <property type="entry name" value="Cyt_P450_CS"/>
</dbReference>
<accession>A0A9D4V7K8</accession>
<keyword evidence="13" id="KW-1185">Reference proteome</keyword>
<dbReference type="InterPro" id="IPR036396">
    <property type="entry name" value="Cyt_P450_sf"/>
</dbReference>
<dbReference type="GO" id="GO:0016125">
    <property type="term" value="P:sterol metabolic process"/>
    <property type="evidence" value="ECO:0007669"/>
    <property type="project" value="TreeGrafter"/>
</dbReference>
<evidence type="ECO:0000256" key="9">
    <source>
        <dbReference type="PIRSR" id="PIRSR602403-1"/>
    </source>
</evidence>
<evidence type="ECO:0000256" key="10">
    <source>
        <dbReference type="RuleBase" id="RU000461"/>
    </source>
</evidence>
<evidence type="ECO:0000256" key="6">
    <source>
        <dbReference type="ARBA" id="ARBA00039038"/>
    </source>
</evidence>
<keyword evidence="11" id="KW-0472">Membrane</keyword>
<proteinExistence type="inferred from homology"/>
<dbReference type="PRINTS" id="PR00465">
    <property type="entry name" value="EP450IV"/>
</dbReference>
<evidence type="ECO:0000256" key="3">
    <source>
        <dbReference type="ARBA" id="ARBA00022723"/>
    </source>
</evidence>
<dbReference type="Proteomes" id="UP000886520">
    <property type="component" value="Chromosome 4"/>
</dbReference>
<dbReference type="EC" id="1.14.19.41" evidence="6"/>
<evidence type="ECO:0000256" key="11">
    <source>
        <dbReference type="SAM" id="Phobius"/>
    </source>
</evidence>
<dbReference type="Pfam" id="PF00067">
    <property type="entry name" value="p450"/>
    <property type="match status" value="1"/>
</dbReference>
<keyword evidence="11" id="KW-1133">Transmembrane helix</keyword>
<keyword evidence="5 9" id="KW-0408">Iron</keyword>
<dbReference type="PANTHER" id="PTHR24286">
    <property type="entry name" value="CYTOCHROME P450 26"/>
    <property type="match status" value="1"/>
</dbReference>
<dbReference type="GO" id="GO:0020037">
    <property type="term" value="F:heme binding"/>
    <property type="evidence" value="ECO:0007669"/>
    <property type="project" value="InterPro"/>
</dbReference>
<evidence type="ECO:0000256" key="4">
    <source>
        <dbReference type="ARBA" id="ARBA00023002"/>
    </source>
</evidence>
<gene>
    <name evidence="12" type="ORF">GOP47_0003904</name>
</gene>
<name>A0A9D4V7K8_ADICA</name>
<dbReference type="InterPro" id="IPR002403">
    <property type="entry name" value="Cyt_P450_E_grp-IV"/>
</dbReference>
<dbReference type="OrthoDB" id="1372046at2759"/>
<comment type="cofactor">
    <cofactor evidence="1 9">
        <name>heme</name>
        <dbReference type="ChEBI" id="CHEBI:30413"/>
    </cofactor>
</comment>
<keyword evidence="10" id="KW-0503">Monooxygenase</keyword>
<keyword evidence="4 10" id="KW-0560">Oxidoreductase</keyword>
<dbReference type="CDD" id="cd11082">
    <property type="entry name" value="CYP61_CYP710"/>
    <property type="match status" value="1"/>
</dbReference>
<dbReference type="SUPFAM" id="SSF48264">
    <property type="entry name" value="Cytochrome P450"/>
    <property type="match status" value="1"/>
</dbReference>
<comment type="catalytic activity">
    <reaction evidence="8">
        <text>5-dehydroepisterol + NADPH + O2 + H(+) = ergosta-5,7,22,24(28)-tetraen-3beta-ol + NADP(+) + 2 H2O</text>
        <dbReference type="Rhea" id="RHEA:33467"/>
        <dbReference type="ChEBI" id="CHEBI:15377"/>
        <dbReference type="ChEBI" id="CHEBI:15378"/>
        <dbReference type="ChEBI" id="CHEBI:15379"/>
        <dbReference type="ChEBI" id="CHEBI:18249"/>
        <dbReference type="ChEBI" id="CHEBI:52972"/>
        <dbReference type="ChEBI" id="CHEBI:57783"/>
        <dbReference type="ChEBI" id="CHEBI:58349"/>
        <dbReference type="EC" id="1.14.19.41"/>
    </reaction>
</comment>
<dbReference type="GO" id="GO:0000249">
    <property type="term" value="F:C-22 sterol desaturase (NADPH) activity"/>
    <property type="evidence" value="ECO:0007669"/>
    <property type="project" value="UniProtKB-EC"/>
</dbReference>